<protein>
    <recommendedName>
        <fullName evidence="2">DUF7892 domain-containing protein</fullName>
    </recommendedName>
</protein>
<accession>A0A8H3ELT5</accession>
<feature type="region of interest" description="Disordered" evidence="1">
    <location>
        <begin position="1383"/>
        <end position="1478"/>
    </location>
</feature>
<evidence type="ECO:0000259" key="2">
    <source>
        <dbReference type="Pfam" id="PF25422"/>
    </source>
</evidence>
<dbReference type="OrthoDB" id="2322499at2759"/>
<feature type="region of interest" description="Disordered" evidence="1">
    <location>
        <begin position="705"/>
        <end position="733"/>
    </location>
</feature>
<feature type="region of interest" description="Disordered" evidence="1">
    <location>
        <begin position="1242"/>
        <end position="1261"/>
    </location>
</feature>
<feature type="compositionally biased region" description="Polar residues" evidence="1">
    <location>
        <begin position="84"/>
        <end position="94"/>
    </location>
</feature>
<evidence type="ECO:0000313" key="3">
    <source>
        <dbReference type="EMBL" id="CAF9908247.1"/>
    </source>
</evidence>
<feature type="region of interest" description="Disordered" evidence="1">
    <location>
        <begin position="1305"/>
        <end position="1362"/>
    </location>
</feature>
<comment type="caution">
    <text evidence="3">The sequence shown here is derived from an EMBL/GenBank/DDBJ whole genome shotgun (WGS) entry which is preliminary data.</text>
</comment>
<sequence length="1603" mass="178604">MSSSSNSNASSSDLYSPSDNPEFVPAHPAETLSQEEEEVLRPTGNILAYHSDHPNDQLGGPSAGVGPGIVETGNWGAHTATTSLHRLPNGQNSNLHHKRKRDEVEASYQGFQGHPSISTLSRNTQGSSDSIISGLPPQKRQLILEDWSRISRSNSHEEDPFDSMETIGQVQPSGLPEEIWQHVFSFVPPVFLGRLLRVNTVFHACLTRASGEQSSQASFNGKAVRPESALYVSPDCPYFLLSALPFAFVTATNHFVSNAALQGMAHLPPLKMEKHYYKPHIEDIKRRLTEAKALGAPSVEEWMKGLPSEGKERFDDAVRWEQWEARGGLKKINAKPPVRQSTPAISKVGPSIQHGKSDVHPNIIPLPAKPSIDSNTPAPSASTDPAFPTLPVMSQFQPPWTPAVAYPDGFAQRPPGALPQSRPERNIRDVNEAKAMRKAEIERRCQDLKPPLPSSILNHMESFQAAIQISQPLTEHAWEVLKPRLLAQRPYAERKEQEKIQQDELLQEEYKQRRQQETQLKETKEALDREWDTVQAPVRNRISALADEIIADKWSNGDSVSKDTSPKFAADVLLYVRERFYADIAQEDAEARNSGQMVKVDHHNEPPTRKLILENMKWLFDTKIKPLTENFQKELFLCNGCEGNFKFYGFEGVIQHYAAKHTTSLSMGSVVVHWRAEWPDYPPFNPNPTAAKAAYYKIPTPVSTSVQGQVNGDQQPQPYYGYGQGSDATSASHPAQQVYHNMQTPVEVYHTPNIGPQQSPSYPYSAEHVYPYSTAVAGNVPVPPSNPGPSMGYPGPTPQAMYPISNQGYNFQTQAPYGQALHSYAAPQYPRPQYPSYSQGQEYNTQILDPNSQYHGANSIVQQANGYAPRPVLLHPSGLAPDVYQKQLDELAKHAREVWFGTSGIKDIPQSVRIFVVIHQAASRFAASFSHEPTLAMFIDGLDNHPKMRPVRSLNGLACKTCVHGSSSDGQQAFLQHPVPDRKLYTLPHLLNHFRTAHVELNSGFPDHSALSQTTRPDWKRDMIELPELPLIADLINAQGVDDTKLGLIASVFPEAFPNPLPIMGKRSGNIGPVPIYRANSTSTNPPRAVAPITHNGQPGTSENATNVQSFPRPVSALKMPSSRAQSSEPPGEDEYDPHRPAYLGKIIRPDTGAAASRHKEHATSPPIPAEPGPAFQYNQNDAQYHAANSLSSSLATHKSQANIANGESGHYRGSEHLSRRGMTHENPVDAHSNTRFTEIYAGPSERATYPDSNQRAYNENNGTTHRCVAESLKPNGESNSTQYGNHTTSPIEAAEQFLSSFPVSNASHSGLHEQDVGSRSTSTWPDGARNVERDRKHLESFSTERWNGVQSGARQNSDNHPIIDSIRAASLISKAVEDSTSSQGLMAKAHQEDEYRPPTHIQLPLSTTRVGQSPQPYDKQSSSRHVVAHQQYVVSDKDRPQEDRAGSYHQPREPHYRSRSRSPRPSPLERGFYRSRSPRIEARNDSVYHVISPSLRTENSSQRITGYDYPVQERYEYIDTSVPTEDRYGRRVEYVRYEEPRRTEPSRYVLAPRYEEPAPPPPPPPGYVRIQQGYGEERFYERDGQLYRAGPSAQAYAPEYRY</sequence>
<feature type="region of interest" description="Disordered" evidence="1">
    <location>
        <begin position="334"/>
        <end position="356"/>
    </location>
</feature>
<feature type="compositionally biased region" description="Polar residues" evidence="1">
    <location>
        <begin position="1095"/>
        <end position="1110"/>
    </location>
</feature>
<keyword evidence="4" id="KW-1185">Reference proteome</keyword>
<dbReference type="Pfam" id="PF25422">
    <property type="entry name" value="DUF7892"/>
    <property type="match status" value="1"/>
</dbReference>
<feature type="region of interest" description="Disordered" evidence="1">
    <location>
        <begin position="84"/>
        <end position="134"/>
    </location>
</feature>
<dbReference type="CDD" id="cd09917">
    <property type="entry name" value="F-box_SF"/>
    <property type="match status" value="1"/>
</dbReference>
<dbReference type="SUPFAM" id="SSF81383">
    <property type="entry name" value="F-box domain"/>
    <property type="match status" value="1"/>
</dbReference>
<gene>
    <name evidence="3" type="ORF">HETSPECPRED_008026</name>
</gene>
<dbReference type="Proteomes" id="UP000664521">
    <property type="component" value="Unassembled WGS sequence"/>
</dbReference>
<feature type="region of interest" description="Disordered" evidence="1">
    <location>
        <begin position="1153"/>
        <end position="1178"/>
    </location>
</feature>
<dbReference type="InterPro" id="IPR057214">
    <property type="entry name" value="DUF7892"/>
</dbReference>
<dbReference type="InterPro" id="IPR036047">
    <property type="entry name" value="F-box-like_dom_sf"/>
</dbReference>
<name>A0A8H3ELT5_9LECA</name>
<feature type="compositionally biased region" description="Basic and acidic residues" evidence="1">
    <location>
        <begin position="1436"/>
        <end position="1457"/>
    </location>
</feature>
<feature type="region of interest" description="Disordered" evidence="1">
    <location>
        <begin position="1078"/>
        <end position="1140"/>
    </location>
</feature>
<feature type="region of interest" description="Disordered" evidence="1">
    <location>
        <begin position="1"/>
        <end position="62"/>
    </location>
</feature>
<evidence type="ECO:0000256" key="1">
    <source>
        <dbReference type="SAM" id="MobiDB-lite"/>
    </source>
</evidence>
<feature type="compositionally biased region" description="Polar residues" evidence="1">
    <location>
        <begin position="115"/>
        <end position="131"/>
    </location>
</feature>
<organism evidence="3 4">
    <name type="scientific">Heterodermia speciosa</name>
    <dbReference type="NCBI Taxonomy" id="116794"/>
    <lineage>
        <taxon>Eukaryota</taxon>
        <taxon>Fungi</taxon>
        <taxon>Dikarya</taxon>
        <taxon>Ascomycota</taxon>
        <taxon>Pezizomycotina</taxon>
        <taxon>Lecanoromycetes</taxon>
        <taxon>OSLEUM clade</taxon>
        <taxon>Lecanoromycetidae</taxon>
        <taxon>Caliciales</taxon>
        <taxon>Physciaceae</taxon>
        <taxon>Heterodermia</taxon>
    </lineage>
</organism>
<feature type="domain" description="DUF7892" evidence="2">
    <location>
        <begin position="882"/>
        <end position="1051"/>
    </location>
</feature>
<feature type="compositionally biased region" description="Polar residues" evidence="1">
    <location>
        <begin position="1341"/>
        <end position="1360"/>
    </location>
</feature>
<feature type="compositionally biased region" description="Polar residues" evidence="1">
    <location>
        <begin position="1251"/>
        <end position="1261"/>
    </location>
</feature>
<evidence type="ECO:0000313" key="4">
    <source>
        <dbReference type="Proteomes" id="UP000664521"/>
    </source>
</evidence>
<feature type="compositionally biased region" description="Low complexity" evidence="1">
    <location>
        <begin position="1"/>
        <end position="20"/>
    </location>
</feature>
<dbReference type="EMBL" id="CAJPDS010000006">
    <property type="protein sequence ID" value="CAF9908247.1"/>
    <property type="molecule type" value="Genomic_DNA"/>
</dbReference>
<feature type="compositionally biased region" description="Basic and acidic residues" evidence="1">
    <location>
        <begin position="1210"/>
        <end position="1229"/>
    </location>
</feature>
<feature type="region of interest" description="Disordered" evidence="1">
    <location>
        <begin position="1204"/>
        <end position="1236"/>
    </location>
</feature>
<feature type="compositionally biased region" description="Polar residues" evidence="1">
    <location>
        <begin position="1405"/>
        <end position="1425"/>
    </location>
</feature>
<reference evidence="3" key="1">
    <citation type="submission" date="2021-03" db="EMBL/GenBank/DDBJ databases">
        <authorList>
            <person name="Tagirdzhanova G."/>
        </authorList>
    </citation>
    <scope>NUCLEOTIDE SEQUENCE</scope>
</reference>
<feature type="compositionally biased region" description="Basic and acidic residues" evidence="1">
    <location>
        <begin position="1330"/>
        <end position="1340"/>
    </location>
</feature>
<proteinExistence type="predicted"/>